<dbReference type="Proteomes" id="UP000011082">
    <property type="component" value="Unassembled WGS sequence"/>
</dbReference>
<dbReference type="OMA" id="FRSKEYM"/>
<dbReference type="InParanoid" id="L2GJ65"/>
<reference evidence="6" key="1">
    <citation type="submission" date="2011-05" db="EMBL/GenBank/DDBJ databases">
        <title>The genome sequence of Vittaforma corneae strain ATCC 50505.</title>
        <authorList>
            <consortium name="The Broad Institute Genome Sequencing Platform"/>
            <person name="Cuomo C."/>
            <person name="Didier E."/>
            <person name="Bowers L."/>
            <person name="Young S.K."/>
            <person name="Zeng Q."/>
            <person name="Gargeya S."/>
            <person name="Fitzgerald M."/>
            <person name="Haas B."/>
            <person name="Abouelleil A."/>
            <person name="Alvarado L."/>
            <person name="Arachchi H.M."/>
            <person name="Berlin A."/>
            <person name="Chapman S.B."/>
            <person name="Gearin G."/>
            <person name="Goldberg J."/>
            <person name="Griggs A."/>
            <person name="Gujja S."/>
            <person name="Hansen M."/>
            <person name="Heiman D."/>
            <person name="Howarth C."/>
            <person name="Larimer J."/>
            <person name="Lui A."/>
            <person name="MacDonald P.J.P."/>
            <person name="McCowen C."/>
            <person name="Montmayeur A."/>
            <person name="Murphy C."/>
            <person name="Neiman D."/>
            <person name="Pearson M."/>
            <person name="Priest M."/>
            <person name="Roberts A."/>
            <person name="Saif S."/>
            <person name="Shea T."/>
            <person name="Sisk P."/>
            <person name="Stolte C."/>
            <person name="Sykes S."/>
            <person name="Wortman J."/>
            <person name="Nusbaum C."/>
            <person name="Birren B."/>
        </authorList>
    </citation>
    <scope>NUCLEOTIDE SEQUENCE [LARGE SCALE GENOMIC DNA]</scope>
    <source>
        <strain evidence="6">ATCC 50505</strain>
    </source>
</reference>
<dbReference type="PANTHER" id="PTHR12609">
    <property type="entry name" value="MICROTUBULE ASSOCIATED PROTEIN XMAP215"/>
    <property type="match status" value="1"/>
</dbReference>
<name>L2GJ65_VITCO</name>
<dbReference type="InterPro" id="IPR016024">
    <property type="entry name" value="ARM-type_fold"/>
</dbReference>
<keyword evidence="3" id="KW-0206">Cytoskeleton</keyword>
<dbReference type="GO" id="GO:0005856">
    <property type="term" value="C:cytoskeleton"/>
    <property type="evidence" value="ECO:0007669"/>
    <property type="project" value="UniProtKB-SubCell"/>
</dbReference>
<gene>
    <name evidence="5" type="ORF">VICG_02046</name>
</gene>
<dbReference type="HOGENOM" id="CLU_802153_0_0_1"/>
<dbReference type="GO" id="GO:0046785">
    <property type="term" value="P:microtubule polymerization"/>
    <property type="evidence" value="ECO:0007669"/>
    <property type="project" value="InterPro"/>
</dbReference>
<dbReference type="InterPro" id="IPR045110">
    <property type="entry name" value="XMAP215"/>
</dbReference>
<dbReference type="InterPro" id="IPR048491">
    <property type="entry name" value="XMAP215_CLASP_TOG"/>
</dbReference>
<protein>
    <recommendedName>
        <fullName evidence="4">TOG domain-containing protein</fullName>
    </recommendedName>
</protein>
<sequence length="346" mass="39561">MDQAPQDEQQLIVTPENVQELLTSRNFRQRTLAYQRINDFPQYIGLLQNETIAVALEIALDSLMNFNGILTNEEISGLYSQFSQSKASIRTKLSEVIDKAFHNDKVGILKGLSQYFTHKNSKVVFGCVNKVNSLISTNLEDFRSKEYMKLLAEEICPRLDTLFSNADKDVKSESSLLSLTLYRVFYDDLLKYLENVKPVILKDLKESFKQVEVPKTEIRLSSLDFDHSDWKERLNAMNFIKDNIAKMSNINDVVPILSRKIKDPNFSVVVAVVECIRTGKIANPDCVRGMIERFKDKKASLTQLIIETVQYTKPDVNILIDGLSNKNPDVKIGILECLKFYSISKR</sequence>
<dbReference type="Pfam" id="PF21041">
    <property type="entry name" value="XMAP215_CLASP_TOG"/>
    <property type="match status" value="1"/>
</dbReference>
<dbReference type="OrthoDB" id="2195721at2759"/>
<evidence type="ECO:0000313" key="5">
    <source>
        <dbReference type="EMBL" id="ELA40906.1"/>
    </source>
</evidence>
<evidence type="ECO:0000256" key="3">
    <source>
        <dbReference type="ARBA" id="ARBA00023212"/>
    </source>
</evidence>
<dbReference type="RefSeq" id="XP_007605491.1">
    <property type="nucleotide sequence ID" value="XM_007605429.1"/>
</dbReference>
<dbReference type="AlphaFoldDB" id="L2GJ65"/>
<proteinExistence type="predicted"/>
<dbReference type="EMBL" id="JH370155">
    <property type="protein sequence ID" value="ELA40906.1"/>
    <property type="molecule type" value="Genomic_DNA"/>
</dbReference>
<keyword evidence="6" id="KW-1185">Reference proteome</keyword>
<keyword evidence="2" id="KW-0963">Cytoplasm</keyword>
<dbReference type="GO" id="GO:0007051">
    <property type="term" value="P:spindle organization"/>
    <property type="evidence" value="ECO:0007669"/>
    <property type="project" value="InterPro"/>
</dbReference>
<evidence type="ECO:0000313" key="6">
    <source>
        <dbReference type="Proteomes" id="UP000011082"/>
    </source>
</evidence>
<comment type="subcellular location">
    <subcellularLocation>
        <location evidence="1">Cytoplasm</location>
        <location evidence="1">Cytoskeleton</location>
    </subcellularLocation>
</comment>
<dbReference type="STRING" id="993615.L2GJ65"/>
<dbReference type="GO" id="GO:0030951">
    <property type="term" value="P:establishment or maintenance of microtubule cytoskeleton polarity"/>
    <property type="evidence" value="ECO:0007669"/>
    <property type="project" value="InterPro"/>
</dbReference>
<dbReference type="GO" id="GO:0051010">
    <property type="term" value="F:microtubule plus-end binding"/>
    <property type="evidence" value="ECO:0007669"/>
    <property type="project" value="InterPro"/>
</dbReference>
<accession>L2GJ65</accession>
<dbReference type="GeneID" id="19882756"/>
<dbReference type="VEuPathDB" id="MicrosporidiaDB:VICG_02046"/>
<dbReference type="GO" id="GO:0061863">
    <property type="term" value="F:microtubule plus end polymerase"/>
    <property type="evidence" value="ECO:0007669"/>
    <property type="project" value="InterPro"/>
</dbReference>
<evidence type="ECO:0000256" key="1">
    <source>
        <dbReference type="ARBA" id="ARBA00004245"/>
    </source>
</evidence>
<organism evidence="5 6">
    <name type="scientific">Vittaforma corneae (strain ATCC 50505)</name>
    <name type="common">Microsporidian parasite</name>
    <name type="synonym">Nosema corneum</name>
    <dbReference type="NCBI Taxonomy" id="993615"/>
    <lineage>
        <taxon>Eukaryota</taxon>
        <taxon>Fungi</taxon>
        <taxon>Fungi incertae sedis</taxon>
        <taxon>Microsporidia</taxon>
        <taxon>Nosematidae</taxon>
        <taxon>Vittaforma</taxon>
    </lineage>
</organism>
<dbReference type="InterPro" id="IPR034085">
    <property type="entry name" value="TOG"/>
</dbReference>
<evidence type="ECO:0000259" key="4">
    <source>
        <dbReference type="SMART" id="SM01349"/>
    </source>
</evidence>
<dbReference type="SUPFAM" id="SSF48371">
    <property type="entry name" value="ARM repeat"/>
    <property type="match status" value="1"/>
</dbReference>
<dbReference type="Gene3D" id="1.25.10.10">
    <property type="entry name" value="Leucine-rich Repeat Variant"/>
    <property type="match status" value="2"/>
</dbReference>
<evidence type="ECO:0000256" key="2">
    <source>
        <dbReference type="ARBA" id="ARBA00022490"/>
    </source>
</evidence>
<dbReference type="InterPro" id="IPR011989">
    <property type="entry name" value="ARM-like"/>
</dbReference>
<feature type="domain" description="TOG" evidence="4">
    <location>
        <begin position="1"/>
        <end position="217"/>
    </location>
</feature>
<dbReference type="SMART" id="SM01349">
    <property type="entry name" value="TOG"/>
    <property type="match status" value="1"/>
</dbReference>